<feature type="region of interest" description="Disordered" evidence="1">
    <location>
        <begin position="283"/>
        <end position="305"/>
    </location>
</feature>
<dbReference type="Proteomes" id="UP000185924">
    <property type="component" value="Unassembled WGS sequence"/>
</dbReference>
<gene>
    <name evidence="2" type="ORF">SAMN05421545_2106</name>
</gene>
<dbReference type="STRING" id="1077936.SAMN05421545_2106"/>
<evidence type="ECO:0000313" key="3">
    <source>
        <dbReference type="Proteomes" id="UP000185924"/>
    </source>
</evidence>
<name>A0A1N6XFD8_9BACT</name>
<dbReference type="AlphaFoldDB" id="A0A1N6XFD8"/>
<reference evidence="3" key="1">
    <citation type="submission" date="2017-01" db="EMBL/GenBank/DDBJ databases">
        <authorList>
            <person name="Varghese N."/>
            <person name="Submissions S."/>
        </authorList>
    </citation>
    <scope>NUCLEOTIDE SEQUENCE [LARGE SCALE GENOMIC DNA]</scope>
    <source>
        <strain evidence="3">DM9</strain>
    </source>
</reference>
<dbReference type="EMBL" id="FTNM01000002">
    <property type="protein sequence ID" value="SIR00969.1"/>
    <property type="molecule type" value="Genomic_DNA"/>
</dbReference>
<feature type="compositionally biased region" description="Polar residues" evidence="1">
    <location>
        <begin position="285"/>
        <end position="294"/>
    </location>
</feature>
<evidence type="ECO:0000313" key="2">
    <source>
        <dbReference type="EMBL" id="SIR00969.1"/>
    </source>
</evidence>
<dbReference type="Gene3D" id="2.40.128.490">
    <property type="entry name" value="Uncharacterised protein PF14869, DUF4488"/>
    <property type="match status" value="1"/>
</dbReference>
<evidence type="ECO:0000256" key="1">
    <source>
        <dbReference type="SAM" id="MobiDB-lite"/>
    </source>
</evidence>
<sequence>MKSRLYLVYAAFLCQTHTDTTMIKLLKNASSAGMVLLFLIGCAGTSTTTSADESATASATAITGSTATASAGGSTQTTSASQNDMRQATQLEGAWRTTDGQGNEVVMLVQDGFFTIARFNQQNKQFLGTTGGTYTVSNGKFNIKQEFNTLDSTQVGTTASADYKLENDQWTLIKDGITDTWNRINESNSNSPLAGTWRITGRERDGEMQTMRPGPRKTLKVLSGTRFQWIAFNSETGQFSGTGGGTYTAENGKYTENIEFFSRDSSRVGMSLSFNFEVKDGNWHHSGQSSTGNPINEVWSRISKD</sequence>
<keyword evidence="3" id="KW-1185">Reference proteome</keyword>
<proteinExistence type="predicted"/>
<organism evidence="2 3">
    <name type="scientific">Pontibacter lucknowensis</name>
    <dbReference type="NCBI Taxonomy" id="1077936"/>
    <lineage>
        <taxon>Bacteria</taxon>
        <taxon>Pseudomonadati</taxon>
        <taxon>Bacteroidota</taxon>
        <taxon>Cytophagia</taxon>
        <taxon>Cytophagales</taxon>
        <taxon>Hymenobacteraceae</taxon>
        <taxon>Pontibacter</taxon>
    </lineage>
</organism>
<accession>A0A1N6XFD8</accession>
<protein>
    <recommendedName>
        <fullName evidence="4">Membrane or secreted protein</fullName>
    </recommendedName>
</protein>
<evidence type="ECO:0008006" key="4">
    <source>
        <dbReference type="Google" id="ProtNLM"/>
    </source>
</evidence>